<name>A0A2S7RP83_ENTMU</name>
<keyword evidence="2" id="KW-1003">Cell membrane</keyword>
<dbReference type="Pfam" id="PF02632">
    <property type="entry name" value="BioY"/>
    <property type="match status" value="1"/>
</dbReference>
<feature type="transmembrane region" description="Helical" evidence="3">
    <location>
        <begin position="86"/>
        <end position="102"/>
    </location>
</feature>
<dbReference type="PIRSF" id="PIRSF016661">
    <property type="entry name" value="BioY"/>
    <property type="match status" value="1"/>
</dbReference>
<keyword evidence="3" id="KW-0812">Transmembrane</keyword>
<dbReference type="PANTHER" id="PTHR34295">
    <property type="entry name" value="BIOTIN TRANSPORTER BIOY"/>
    <property type="match status" value="1"/>
</dbReference>
<feature type="transmembrane region" description="Helical" evidence="3">
    <location>
        <begin position="59"/>
        <end position="80"/>
    </location>
</feature>
<dbReference type="Proteomes" id="UP000237934">
    <property type="component" value="Unassembled WGS sequence"/>
</dbReference>
<evidence type="ECO:0000256" key="3">
    <source>
        <dbReference type="SAM" id="Phobius"/>
    </source>
</evidence>
<comment type="similarity">
    <text evidence="1 2">Belongs to the BioY family.</text>
</comment>
<sequence length="184" mass="19923">MTKSLKELILVAEFTAIIAVLSQFTIPLGLVPLTGQTFAIGLTATFLGKRAGTLAVCMYLLLGLIGLPVFSGMTGGMGILFGPSGGYLFGFILQSFFIGWWIEKTSTRFFHAWCANLFGSLLALVVGTLWLSFSSHLPFQTALLSGFVPFLLPELLKSTGAAYIGTTLRRRLRFKSDALLSSKK</sequence>
<dbReference type="Gene3D" id="1.10.1760.20">
    <property type="match status" value="1"/>
</dbReference>
<evidence type="ECO:0000313" key="4">
    <source>
        <dbReference type="EMBL" id="PQF21080.1"/>
    </source>
</evidence>
<keyword evidence="2" id="KW-0813">Transport</keyword>
<dbReference type="RefSeq" id="WP_104872566.1">
    <property type="nucleotide sequence ID" value="NZ_PUAP01000047.1"/>
</dbReference>
<dbReference type="EMBL" id="PUAP01000047">
    <property type="protein sequence ID" value="PQF21080.1"/>
    <property type="molecule type" value="Genomic_DNA"/>
</dbReference>
<comment type="caution">
    <text evidence="4">The sequence shown here is derived from an EMBL/GenBank/DDBJ whole genome shotgun (WGS) entry which is preliminary data.</text>
</comment>
<evidence type="ECO:0000256" key="2">
    <source>
        <dbReference type="PIRNR" id="PIRNR016661"/>
    </source>
</evidence>
<dbReference type="AlphaFoldDB" id="A0A2S7RP83"/>
<reference evidence="4 5" key="1">
    <citation type="journal article" date="2018" name="Pathog. Dis.">
        <title>Whole-genome sequencing based characterization of antimicrobial resistance in Enterococcus.</title>
        <authorList>
            <person name="Tyson G."/>
        </authorList>
    </citation>
    <scope>NUCLEOTIDE SEQUENCE [LARGE SCALE GENOMIC DNA]</scope>
    <source>
        <strain evidence="4 5">CVM N55263</strain>
    </source>
</reference>
<organism evidence="4 5">
    <name type="scientific">Enterococcus mundtii</name>
    <dbReference type="NCBI Taxonomy" id="53346"/>
    <lineage>
        <taxon>Bacteria</taxon>
        <taxon>Bacillati</taxon>
        <taxon>Bacillota</taxon>
        <taxon>Bacilli</taxon>
        <taxon>Lactobacillales</taxon>
        <taxon>Enterococcaceae</taxon>
        <taxon>Enterococcus</taxon>
    </lineage>
</organism>
<dbReference type="InterPro" id="IPR003784">
    <property type="entry name" value="BioY"/>
</dbReference>
<evidence type="ECO:0000256" key="1">
    <source>
        <dbReference type="ARBA" id="ARBA00010692"/>
    </source>
</evidence>
<accession>A0A2S7RP83</accession>
<dbReference type="GO" id="GO:0005886">
    <property type="term" value="C:plasma membrane"/>
    <property type="evidence" value="ECO:0007669"/>
    <property type="project" value="UniProtKB-SubCell"/>
</dbReference>
<keyword evidence="2 3" id="KW-0472">Membrane</keyword>
<gene>
    <name evidence="4" type="ORF">CUS89_13940</name>
</gene>
<feature type="transmembrane region" description="Helical" evidence="3">
    <location>
        <begin position="143"/>
        <end position="165"/>
    </location>
</feature>
<feature type="transmembrane region" description="Helical" evidence="3">
    <location>
        <begin position="109"/>
        <end position="131"/>
    </location>
</feature>
<dbReference type="GO" id="GO:0015225">
    <property type="term" value="F:biotin transmembrane transporter activity"/>
    <property type="evidence" value="ECO:0007669"/>
    <property type="project" value="UniProtKB-UniRule"/>
</dbReference>
<proteinExistence type="inferred from homology"/>
<protein>
    <recommendedName>
        <fullName evidence="2">Biotin transporter</fullName>
    </recommendedName>
</protein>
<evidence type="ECO:0000313" key="5">
    <source>
        <dbReference type="Proteomes" id="UP000237934"/>
    </source>
</evidence>
<dbReference type="PANTHER" id="PTHR34295:SF1">
    <property type="entry name" value="BIOTIN TRANSPORTER BIOY"/>
    <property type="match status" value="1"/>
</dbReference>
<feature type="transmembrane region" description="Helical" evidence="3">
    <location>
        <begin position="7"/>
        <end position="24"/>
    </location>
</feature>
<comment type="subcellular location">
    <subcellularLocation>
        <location evidence="2">Cell membrane</location>
        <topology evidence="2">Multi-pass membrane protein</topology>
    </subcellularLocation>
</comment>
<keyword evidence="3" id="KW-1133">Transmembrane helix</keyword>